<dbReference type="InterPro" id="IPR008792">
    <property type="entry name" value="PQQD"/>
</dbReference>
<dbReference type="GO" id="GO:0018189">
    <property type="term" value="P:pyrroloquinoline quinone biosynthetic process"/>
    <property type="evidence" value="ECO:0007669"/>
    <property type="project" value="UniProtKB-UniRule"/>
</dbReference>
<dbReference type="EMBL" id="CP016896">
    <property type="protein sequence ID" value="APV34903.1"/>
    <property type="molecule type" value="Genomic_DNA"/>
</dbReference>
<evidence type="ECO:0000313" key="6">
    <source>
        <dbReference type="EMBL" id="WND04431.1"/>
    </source>
</evidence>
<proteinExistence type="inferred from homology"/>
<evidence type="ECO:0000256" key="3">
    <source>
        <dbReference type="ARBA" id="ARBA00022905"/>
    </source>
</evidence>
<comment type="subunit">
    <text evidence="2 4">Monomer. Interacts with PqqE.</text>
</comment>
<dbReference type="Proteomes" id="UP000185674">
    <property type="component" value="Chromosome"/>
</dbReference>
<evidence type="ECO:0000313" key="7">
    <source>
        <dbReference type="Proteomes" id="UP000185674"/>
    </source>
</evidence>
<dbReference type="GO" id="GO:0048038">
    <property type="term" value="F:quinone binding"/>
    <property type="evidence" value="ECO:0007669"/>
    <property type="project" value="InterPro"/>
</dbReference>
<sequence length="91" mass="10611">MKDISNHTPVFNRGYRFQWEEAQQSYVILYPEGLVRLNDTATLILKQIDGSRRVTEIIQLLQAQFPDADGLDQDVIDFLQQAESRQWIDLS</sequence>
<dbReference type="eggNOG" id="ENOG5032Z81">
    <property type="taxonomic scope" value="Bacteria"/>
</dbReference>
<organism evidence="5 7">
    <name type="scientific">Acinetobacter soli</name>
    <dbReference type="NCBI Taxonomy" id="487316"/>
    <lineage>
        <taxon>Bacteria</taxon>
        <taxon>Pseudomonadati</taxon>
        <taxon>Pseudomonadota</taxon>
        <taxon>Gammaproteobacteria</taxon>
        <taxon>Moraxellales</taxon>
        <taxon>Moraxellaceae</taxon>
        <taxon>Acinetobacter</taxon>
    </lineage>
</organism>
<dbReference type="InterPro" id="IPR022479">
    <property type="entry name" value="PqqD_bac"/>
</dbReference>
<accession>A0A1P8EFC0</accession>
<evidence type="ECO:0000256" key="2">
    <source>
        <dbReference type="ARBA" id="ARBA00011741"/>
    </source>
</evidence>
<dbReference type="InterPro" id="IPR041881">
    <property type="entry name" value="PqqD_sf"/>
</dbReference>
<name>A0A1P8EFC0_9GAMM</name>
<dbReference type="STRING" id="487316.BEN76_02240"/>
<dbReference type="RefSeq" id="WP_004948497.1">
    <property type="nucleotide sequence ID" value="NZ_BHGF01000020.1"/>
</dbReference>
<protein>
    <recommendedName>
        <fullName evidence="4">PqqA binding protein</fullName>
    </recommendedName>
    <alternativeName>
        <fullName evidence="4">Coenzyme PQQ synthesis protein D</fullName>
    </alternativeName>
    <alternativeName>
        <fullName evidence="4">Pyrroloquinoline quinone biosynthesis protein D</fullName>
    </alternativeName>
</protein>
<dbReference type="HAMAP" id="MF_00655">
    <property type="entry name" value="PQQ_syn_PqqD"/>
    <property type="match status" value="1"/>
</dbReference>
<dbReference type="Proteomes" id="UP001256400">
    <property type="component" value="Chromosome"/>
</dbReference>
<evidence type="ECO:0000313" key="5">
    <source>
        <dbReference type="EMBL" id="APV34903.1"/>
    </source>
</evidence>
<dbReference type="NCBIfam" id="TIGR03859">
    <property type="entry name" value="PQQ_PqqD"/>
    <property type="match status" value="1"/>
</dbReference>
<evidence type="ECO:0000256" key="1">
    <source>
        <dbReference type="ARBA" id="ARBA00004886"/>
    </source>
</evidence>
<evidence type="ECO:0000256" key="4">
    <source>
        <dbReference type="HAMAP-Rule" id="MF_00655"/>
    </source>
</evidence>
<gene>
    <name evidence="4 6" type="primary">pqqD</name>
    <name evidence="5" type="ORF">BEN76_02240</name>
    <name evidence="6" type="ORF">RHP80_09320</name>
</gene>
<dbReference type="Pfam" id="PF05402">
    <property type="entry name" value="PqqD"/>
    <property type="match status" value="1"/>
</dbReference>
<reference evidence="6" key="2">
    <citation type="submission" date="2023-09" db="EMBL/GenBank/DDBJ databases">
        <title>Acinetobacter soli.</title>
        <authorList>
            <person name="Kim B."/>
            <person name="Kim D."/>
            <person name="Park D."/>
        </authorList>
    </citation>
    <scope>NUCLEOTIDE SEQUENCE</scope>
    <source>
        <strain evidence="6">2023.05</strain>
    </source>
</reference>
<reference evidence="5 7" key="1">
    <citation type="submission" date="2016-08" db="EMBL/GenBank/DDBJ databases">
        <title>Complete genome sequence of Acinetobacter baylyi strain GFJ2.</title>
        <authorList>
            <person name="Tabata M."/>
            <person name="Kuboki S."/>
            <person name="Gibu N."/>
            <person name="Kinouchi Y."/>
            <person name="Vangnai A."/>
            <person name="Kasai D."/>
            <person name="Fukuda M."/>
        </authorList>
    </citation>
    <scope>NUCLEOTIDE SEQUENCE [LARGE SCALE GENOMIC DNA]</scope>
    <source>
        <strain evidence="5 7">GFJ2</strain>
    </source>
</reference>
<keyword evidence="3 4" id="KW-0884">PQQ biosynthesis</keyword>
<dbReference type="UniPathway" id="UPA00539"/>
<comment type="pathway">
    <text evidence="1 4">Cofactor biosynthesis; pyrroloquinoline quinone biosynthesis.</text>
</comment>
<dbReference type="AlphaFoldDB" id="A0A1P8EFC0"/>
<comment type="function">
    <text evidence="4">Functions as a PqqA binding protein and presents PqqA to PqqE, in the pyrroloquinoline quinone (PQQ) biosynthetic pathway.</text>
</comment>
<dbReference type="KEGG" id="asol:BEN76_02240"/>
<dbReference type="EMBL" id="CP134206">
    <property type="protein sequence ID" value="WND04431.1"/>
    <property type="molecule type" value="Genomic_DNA"/>
</dbReference>
<dbReference type="Gene3D" id="1.10.10.1150">
    <property type="entry name" value="Coenzyme PQQ synthesis protein D (PqqD)"/>
    <property type="match status" value="1"/>
</dbReference>
<dbReference type="NCBIfam" id="NF002535">
    <property type="entry name" value="PRK02079.1"/>
    <property type="match status" value="1"/>
</dbReference>
<comment type="similarity">
    <text evidence="4">Belongs to the PqqD family.</text>
</comment>